<dbReference type="EMBL" id="BARW01001281">
    <property type="protein sequence ID" value="GAI72658.1"/>
    <property type="molecule type" value="Genomic_DNA"/>
</dbReference>
<reference evidence="1" key="1">
    <citation type="journal article" date="2014" name="Front. Microbiol.">
        <title>High frequency of phylogenetically diverse reductive dehalogenase-homologous genes in deep subseafloor sedimentary metagenomes.</title>
        <authorList>
            <person name="Kawai M."/>
            <person name="Futagami T."/>
            <person name="Toyoda A."/>
            <person name="Takaki Y."/>
            <person name="Nishi S."/>
            <person name="Hori S."/>
            <person name="Arai W."/>
            <person name="Tsubouchi T."/>
            <person name="Morono Y."/>
            <person name="Uchiyama I."/>
            <person name="Ito T."/>
            <person name="Fujiyama A."/>
            <person name="Inagaki F."/>
            <person name="Takami H."/>
        </authorList>
    </citation>
    <scope>NUCLEOTIDE SEQUENCE</scope>
    <source>
        <strain evidence="1">Expedition CK06-06</strain>
    </source>
</reference>
<protein>
    <submittedName>
        <fullName evidence="1">Uncharacterized protein</fullName>
    </submittedName>
</protein>
<dbReference type="AlphaFoldDB" id="X1QWL3"/>
<comment type="caution">
    <text evidence="1">The sequence shown here is derived from an EMBL/GenBank/DDBJ whole genome shotgun (WGS) entry which is preliminary data.</text>
</comment>
<gene>
    <name evidence="1" type="ORF">S12H4_04242</name>
</gene>
<evidence type="ECO:0000313" key="1">
    <source>
        <dbReference type="EMBL" id="GAI72658.1"/>
    </source>
</evidence>
<accession>X1QWL3</accession>
<organism evidence="1">
    <name type="scientific">marine sediment metagenome</name>
    <dbReference type="NCBI Taxonomy" id="412755"/>
    <lineage>
        <taxon>unclassified sequences</taxon>
        <taxon>metagenomes</taxon>
        <taxon>ecological metagenomes</taxon>
    </lineage>
</organism>
<name>X1QWL3_9ZZZZ</name>
<proteinExistence type="predicted"/>
<sequence length="79" mass="8846">MKVAKVKRPSKEVLAKVQSLKGKQGLIAAIEPETGEWFLGKTLLEAIKKAKQKYPGKIFYSIRIGSPFAHEHKGRISRV</sequence>